<gene>
    <name evidence="3" type="ORF">Achr_6230</name>
</gene>
<dbReference type="RefSeq" id="WP_039801773.1">
    <property type="nucleotide sequence ID" value="NZ_CP010415.1"/>
</dbReference>
<dbReference type="KEGG" id="acx:Achr_6230"/>
<organism evidence="3 4">
    <name type="scientific">Azotobacter chroococcum NCIMB 8003</name>
    <dbReference type="NCBI Taxonomy" id="1328314"/>
    <lineage>
        <taxon>Bacteria</taxon>
        <taxon>Pseudomonadati</taxon>
        <taxon>Pseudomonadota</taxon>
        <taxon>Gammaproteobacteria</taxon>
        <taxon>Pseudomonadales</taxon>
        <taxon>Pseudomonadaceae</taxon>
        <taxon>Azotobacter</taxon>
    </lineage>
</organism>
<proteinExistence type="predicted"/>
<feature type="compositionally biased region" description="Basic and acidic residues" evidence="1">
    <location>
        <begin position="49"/>
        <end position="59"/>
    </location>
</feature>
<protein>
    <submittedName>
        <fullName evidence="3">Uncharacterized protein</fullName>
    </submittedName>
</protein>
<dbReference type="Proteomes" id="UP000068210">
    <property type="component" value="Chromosome"/>
</dbReference>
<keyword evidence="2" id="KW-0732">Signal</keyword>
<dbReference type="HOGENOM" id="CLU_2257958_0_0_6"/>
<dbReference type="AlphaFoldDB" id="A0A0C4WPN5"/>
<evidence type="ECO:0000256" key="1">
    <source>
        <dbReference type="SAM" id="MobiDB-lite"/>
    </source>
</evidence>
<evidence type="ECO:0000313" key="3">
    <source>
        <dbReference type="EMBL" id="AJE20122.1"/>
    </source>
</evidence>
<sequence length="112" mass="11514">MKPSMLAAAVLVLGLAAHQAVAGNQSSSGFEMPLGEMFAESLPHGPGRSLEREPRRAGGAEEAGEPASPLFQAIYSVGGQALPAWSQDQRLFEGSPADSGAGSVAARPAFFF</sequence>
<accession>A0A0C4WPN5</accession>
<evidence type="ECO:0000313" key="4">
    <source>
        <dbReference type="Proteomes" id="UP000068210"/>
    </source>
</evidence>
<evidence type="ECO:0000256" key="2">
    <source>
        <dbReference type="SAM" id="SignalP"/>
    </source>
</evidence>
<keyword evidence="4" id="KW-1185">Reference proteome</keyword>
<feature type="chain" id="PRO_5002172988" evidence="2">
    <location>
        <begin position="23"/>
        <end position="112"/>
    </location>
</feature>
<reference evidence="3 4" key="1">
    <citation type="journal article" date="2015" name="PLoS ONE">
        <title>Azotobacter Genomes: The Genome of Azotobacter chroococcum NCIMB 8003 (ATCC 4412).</title>
        <authorList>
            <person name="Robson R.L."/>
            <person name="Jones R."/>
            <person name="Robson R.M."/>
            <person name="Schwartz A."/>
            <person name="Richardson T.H."/>
        </authorList>
    </citation>
    <scope>NUCLEOTIDE SEQUENCE [LARGE SCALE GENOMIC DNA]</scope>
    <source>
        <strain evidence="3 4">NCIMB 8003</strain>
    </source>
</reference>
<feature type="region of interest" description="Disordered" evidence="1">
    <location>
        <begin position="41"/>
        <end position="65"/>
    </location>
</feature>
<feature type="signal peptide" evidence="2">
    <location>
        <begin position="1"/>
        <end position="22"/>
    </location>
</feature>
<dbReference type="EMBL" id="CP010415">
    <property type="protein sequence ID" value="AJE20122.1"/>
    <property type="molecule type" value="Genomic_DNA"/>
</dbReference>
<name>A0A0C4WPN5_9GAMM</name>